<reference evidence="1" key="1">
    <citation type="submission" date="2023-04" db="EMBL/GenBank/DDBJ databases">
        <title>Black Yeasts Isolated from many extreme environments.</title>
        <authorList>
            <person name="Coleine C."/>
            <person name="Stajich J.E."/>
            <person name="Selbmann L."/>
        </authorList>
    </citation>
    <scope>NUCLEOTIDE SEQUENCE</scope>
    <source>
        <strain evidence="1">CCFEE 5312</strain>
    </source>
</reference>
<name>A0AAJ0DHV2_9PEZI</name>
<sequence length="228" mass="26337">MSMVSTLPLIRYIKEGQSKTFRFRQLGPEDVVSDKNVLETVPFVGTVSSVYFPVGDNRHFFAHIFPRVRVDKARGGPHTSEDRVSIFHKVLRQLYRTEKEHKWRLDRPAAREKLRLCCPLPIGEEGRPGTPGAHVVTAIKKFLEFCEDDVVEVPPAEGFIVDLRNDHVLMLEYEEERVLKEVPPPEMAQYKRASQEPVPFGSLDDWRLLSFLPDKKAKKSKRSRRSKQ</sequence>
<gene>
    <name evidence="1" type="ORF">LTR09_004659</name>
</gene>
<evidence type="ECO:0000313" key="2">
    <source>
        <dbReference type="Proteomes" id="UP001271007"/>
    </source>
</evidence>
<dbReference type="AlphaFoldDB" id="A0AAJ0DHV2"/>
<keyword evidence="2" id="KW-1185">Reference proteome</keyword>
<dbReference type="EMBL" id="JAWDJX010000012">
    <property type="protein sequence ID" value="KAK3054391.1"/>
    <property type="molecule type" value="Genomic_DNA"/>
</dbReference>
<comment type="caution">
    <text evidence="1">The sequence shown here is derived from an EMBL/GenBank/DDBJ whole genome shotgun (WGS) entry which is preliminary data.</text>
</comment>
<evidence type="ECO:0000313" key="1">
    <source>
        <dbReference type="EMBL" id="KAK3054391.1"/>
    </source>
</evidence>
<accession>A0AAJ0DHV2</accession>
<protein>
    <submittedName>
        <fullName evidence="1">Uncharacterized protein</fullName>
    </submittedName>
</protein>
<proteinExistence type="predicted"/>
<dbReference type="Proteomes" id="UP001271007">
    <property type="component" value="Unassembled WGS sequence"/>
</dbReference>
<organism evidence="1 2">
    <name type="scientific">Extremus antarcticus</name>
    <dbReference type="NCBI Taxonomy" id="702011"/>
    <lineage>
        <taxon>Eukaryota</taxon>
        <taxon>Fungi</taxon>
        <taxon>Dikarya</taxon>
        <taxon>Ascomycota</taxon>
        <taxon>Pezizomycotina</taxon>
        <taxon>Dothideomycetes</taxon>
        <taxon>Dothideomycetidae</taxon>
        <taxon>Mycosphaerellales</taxon>
        <taxon>Extremaceae</taxon>
        <taxon>Extremus</taxon>
    </lineage>
</organism>